<proteinExistence type="predicted"/>
<gene>
    <name evidence="2" type="ORF">EAI_17371</name>
</gene>
<reference evidence="2 3" key="1">
    <citation type="journal article" date="2010" name="Science">
        <title>Genomic comparison of the ants Camponotus floridanus and Harpegnathos saltator.</title>
        <authorList>
            <person name="Bonasio R."/>
            <person name="Zhang G."/>
            <person name="Ye C."/>
            <person name="Mutti N.S."/>
            <person name="Fang X."/>
            <person name="Qin N."/>
            <person name="Donahue G."/>
            <person name="Yang P."/>
            <person name="Li Q."/>
            <person name="Li C."/>
            <person name="Zhang P."/>
            <person name="Huang Z."/>
            <person name="Berger S.L."/>
            <person name="Reinberg D."/>
            <person name="Wang J."/>
            <person name="Liebig J."/>
        </authorList>
    </citation>
    <scope>NUCLEOTIDE SEQUENCE [LARGE SCALE GENOMIC DNA]</scope>
    <source>
        <strain evidence="2 3">R22 G/1</strain>
    </source>
</reference>
<evidence type="ECO:0000313" key="2">
    <source>
        <dbReference type="EMBL" id="EFN80813.1"/>
    </source>
</evidence>
<dbReference type="InParanoid" id="E2BU17"/>
<dbReference type="EMBL" id="GL450557">
    <property type="protein sequence ID" value="EFN80813.1"/>
    <property type="molecule type" value="Genomic_DNA"/>
</dbReference>
<name>E2BU17_HARSA</name>
<dbReference type="AlphaFoldDB" id="E2BU17"/>
<evidence type="ECO:0000313" key="3">
    <source>
        <dbReference type="Proteomes" id="UP000008237"/>
    </source>
</evidence>
<dbReference type="OrthoDB" id="7554769at2759"/>
<organism evidence="3">
    <name type="scientific">Harpegnathos saltator</name>
    <name type="common">Jerdon's jumping ant</name>
    <dbReference type="NCBI Taxonomy" id="610380"/>
    <lineage>
        <taxon>Eukaryota</taxon>
        <taxon>Metazoa</taxon>
        <taxon>Ecdysozoa</taxon>
        <taxon>Arthropoda</taxon>
        <taxon>Hexapoda</taxon>
        <taxon>Insecta</taxon>
        <taxon>Pterygota</taxon>
        <taxon>Neoptera</taxon>
        <taxon>Endopterygota</taxon>
        <taxon>Hymenoptera</taxon>
        <taxon>Apocrita</taxon>
        <taxon>Aculeata</taxon>
        <taxon>Formicoidea</taxon>
        <taxon>Formicidae</taxon>
        <taxon>Ponerinae</taxon>
        <taxon>Ponerini</taxon>
        <taxon>Harpegnathos</taxon>
    </lineage>
</organism>
<dbReference type="Proteomes" id="UP000008237">
    <property type="component" value="Unassembled WGS sequence"/>
</dbReference>
<evidence type="ECO:0000256" key="1">
    <source>
        <dbReference type="SAM" id="MobiDB-lite"/>
    </source>
</evidence>
<sequence length="139" mass="15674">METEESCIRGSISPPLADLEEEEERTVGVIEVQKGLIRTNMAHPIKEGSRVAKDKKEGPKIKENIILNTRVRLERKERPERREEESLEEKITAMVLKAMSECARQDKRLESIPPKQGPEGKASKGKKKKGSGKVMGINR</sequence>
<feature type="region of interest" description="Disordered" evidence="1">
    <location>
        <begin position="102"/>
        <end position="139"/>
    </location>
</feature>
<keyword evidence="3" id="KW-1185">Reference proteome</keyword>
<protein>
    <submittedName>
        <fullName evidence="2">Uncharacterized protein</fullName>
    </submittedName>
</protein>
<accession>E2BU17</accession>